<gene>
    <name evidence="2" type="ORF">A9Q02_13520</name>
</gene>
<sequence length="128" mass="14562">MSIEEYGNESCIDSPALSGIDLLAVADGEADEATLAHVRTCPHCSQWVTRLRRMQTLLRQRLYRLECPSTEMLVDYCQGLLEPEEASVIRQHLEYCPHCRAEVTLLEASLMPNELAGHPSFYRWTLLP</sequence>
<dbReference type="AlphaFoldDB" id="A0A2H3L2V8"/>
<accession>A0A2H3L2V8</accession>
<dbReference type="RefSeq" id="WP_097652429.1">
    <property type="nucleotide sequence ID" value="NZ_LYXE01000083.1"/>
</dbReference>
<name>A0A2H3L2V8_9CHLR</name>
<evidence type="ECO:0000313" key="2">
    <source>
        <dbReference type="EMBL" id="PDV99097.1"/>
    </source>
</evidence>
<reference evidence="2 3" key="1">
    <citation type="submission" date="2016-05" db="EMBL/GenBank/DDBJ databases">
        <authorList>
            <person name="Lavstsen T."/>
            <person name="Jespersen J.S."/>
        </authorList>
    </citation>
    <scope>NUCLEOTIDE SEQUENCE [LARGE SCALE GENOMIC DNA]</scope>
    <source>
        <strain evidence="2 3">B7-9</strain>
    </source>
</reference>
<proteinExistence type="predicted"/>
<dbReference type="Proteomes" id="UP000220922">
    <property type="component" value="Unassembled WGS sequence"/>
</dbReference>
<dbReference type="Gene3D" id="1.10.10.1320">
    <property type="entry name" value="Anti-sigma factor, zinc-finger domain"/>
    <property type="match status" value="1"/>
</dbReference>
<keyword evidence="3" id="KW-1185">Reference proteome</keyword>
<dbReference type="OrthoDB" id="160751at2"/>
<evidence type="ECO:0000313" key="3">
    <source>
        <dbReference type="Proteomes" id="UP000220922"/>
    </source>
</evidence>
<feature type="domain" description="Putative zinc-finger" evidence="1">
    <location>
        <begin position="71"/>
        <end position="100"/>
    </location>
</feature>
<organism evidence="2 3">
    <name type="scientific">Candidatus Chloroploca asiatica</name>
    <dbReference type="NCBI Taxonomy" id="1506545"/>
    <lineage>
        <taxon>Bacteria</taxon>
        <taxon>Bacillati</taxon>
        <taxon>Chloroflexota</taxon>
        <taxon>Chloroflexia</taxon>
        <taxon>Chloroflexales</taxon>
        <taxon>Chloroflexineae</taxon>
        <taxon>Oscillochloridaceae</taxon>
        <taxon>Candidatus Chloroploca</taxon>
    </lineage>
</organism>
<dbReference type="Pfam" id="PF13490">
    <property type="entry name" value="zf-HC2"/>
    <property type="match status" value="1"/>
</dbReference>
<comment type="caution">
    <text evidence="2">The sequence shown here is derived from an EMBL/GenBank/DDBJ whole genome shotgun (WGS) entry which is preliminary data.</text>
</comment>
<dbReference type="EMBL" id="LYXE01000083">
    <property type="protein sequence ID" value="PDV99097.1"/>
    <property type="molecule type" value="Genomic_DNA"/>
</dbReference>
<dbReference type="InterPro" id="IPR041916">
    <property type="entry name" value="Anti_sigma_zinc_sf"/>
</dbReference>
<dbReference type="InterPro" id="IPR027383">
    <property type="entry name" value="Znf_put"/>
</dbReference>
<protein>
    <recommendedName>
        <fullName evidence="1">Putative zinc-finger domain-containing protein</fullName>
    </recommendedName>
</protein>
<evidence type="ECO:0000259" key="1">
    <source>
        <dbReference type="Pfam" id="PF13490"/>
    </source>
</evidence>